<name>A0A517CMB4_MAMSC</name>
<geneLocation type="plasmid" evidence="1">
    <name>pSSLNP162</name>
</geneLocation>
<dbReference type="EMBL" id="CP041918">
    <property type="protein sequence ID" value="QDR66133.1"/>
    <property type="molecule type" value="Genomic_DNA"/>
</dbReference>
<proteinExistence type="predicted"/>
<keyword evidence="1" id="KW-0614">Plasmid</keyword>
<organism evidence="1">
    <name type="scientific">Mammaliicoccus sciuri</name>
    <name type="common">Staphylococcus sciuri</name>
    <dbReference type="NCBI Taxonomy" id="1296"/>
    <lineage>
        <taxon>Bacteria</taxon>
        <taxon>Bacillati</taxon>
        <taxon>Bacillota</taxon>
        <taxon>Bacilli</taxon>
        <taxon>Bacillales</taxon>
        <taxon>Staphylococcaceae</taxon>
        <taxon>Mammaliicoccus</taxon>
    </lineage>
</organism>
<reference evidence="1" key="1">
    <citation type="submission" date="2019-07" db="EMBL/GenBank/DDBJ databases">
        <title>Draft Genome Sequence of Megaplasmid-Bearing Staphylococcus scuiri strain B9-58B Isolated from Retail Pork.</title>
        <authorList>
            <person name="Neyaz L."/>
            <person name="Karki A.B."/>
            <person name="Fakhr M.K."/>
        </authorList>
    </citation>
    <scope>NUCLEOTIDE SEQUENCE</scope>
    <source>
        <strain evidence="1">B9-58B</strain>
        <plasmid evidence="1">pSSLNP162</plasmid>
    </source>
</reference>
<sequence>MVSISVKELAVDMARYYSEEKLVDRLMESESEILQEAGEQILNEQGYPDWVRLRDVRYIVRLFTHYSFEDWAELAKALFHIENVTTFVKEDMYQLFLECIELFDINLYIETDKEELEEGY</sequence>
<dbReference type="RefSeq" id="WP_084756517.1">
    <property type="nucleotide sequence ID" value="NZ_CP041918.1"/>
</dbReference>
<protein>
    <submittedName>
        <fullName evidence="1">Uncharacterized protein</fullName>
    </submittedName>
</protein>
<dbReference type="AlphaFoldDB" id="A0A517CMB4"/>
<evidence type="ECO:0000313" key="1">
    <source>
        <dbReference type="EMBL" id="QDR66133.1"/>
    </source>
</evidence>
<gene>
    <name evidence="1" type="ORF">FPV13_14635</name>
</gene>
<accession>A0A517CMB4</accession>